<evidence type="ECO:0000313" key="3">
    <source>
        <dbReference type="Proteomes" id="UP000821837"/>
    </source>
</evidence>
<sequence>MIEENNVPIPFANAGWTRNSNKCPVSCDGVWEYLDSHTSTVRQAHRGWALHDEGYVANQMLNTTTADPEVGLLRGTCKPSMKTGSVYEVTAWYEKTTGDIIGAYCQCIAGVGEGSQDGEICELETFRTDKQMEEDYDYLMEYEDSATSDLALLEHHMDRLKISSSTSATPPPATTDGDPPVNSKRTDATSIHVVSPTMARLFLTSVQLHLKGKGSTEGQG</sequence>
<dbReference type="AlphaFoldDB" id="A0A9D4PT14"/>
<organism evidence="2 3">
    <name type="scientific">Rhipicephalus sanguineus</name>
    <name type="common">Brown dog tick</name>
    <name type="synonym">Ixodes sanguineus</name>
    <dbReference type="NCBI Taxonomy" id="34632"/>
    <lineage>
        <taxon>Eukaryota</taxon>
        <taxon>Metazoa</taxon>
        <taxon>Ecdysozoa</taxon>
        <taxon>Arthropoda</taxon>
        <taxon>Chelicerata</taxon>
        <taxon>Arachnida</taxon>
        <taxon>Acari</taxon>
        <taxon>Parasitiformes</taxon>
        <taxon>Ixodida</taxon>
        <taxon>Ixodoidea</taxon>
        <taxon>Ixodidae</taxon>
        <taxon>Rhipicephalinae</taxon>
        <taxon>Rhipicephalus</taxon>
        <taxon>Rhipicephalus</taxon>
    </lineage>
</organism>
<proteinExistence type="predicted"/>
<comment type="caution">
    <text evidence="2">The sequence shown here is derived from an EMBL/GenBank/DDBJ whole genome shotgun (WGS) entry which is preliminary data.</text>
</comment>
<reference evidence="2" key="2">
    <citation type="submission" date="2021-09" db="EMBL/GenBank/DDBJ databases">
        <authorList>
            <person name="Jia N."/>
            <person name="Wang J."/>
            <person name="Shi W."/>
            <person name="Du L."/>
            <person name="Sun Y."/>
            <person name="Zhan W."/>
            <person name="Jiang J."/>
            <person name="Wang Q."/>
            <person name="Zhang B."/>
            <person name="Ji P."/>
            <person name="Sakyi L.B."/>
            <person name="Cui X."/>
            <person name="Yuan T."/>
            <person name="Jiang B."/>
            <person name="Yang W."/>
            <person name="Lam T.T.-Y."/>
            <person name="Chang Q."/>
            <person name="Ding S."/>
            <person name="Wang X."/>
            <person name="Zhu J."/>
            <person name="Ruan X."/>
            <person name="Zhao L."/>
            <person name="Wei J."/>
            <person name="Que T."/>
            <person name="Du C."/>
            <person name="Cheng J."/>
            <person name="Dai P."/>
            <person name="Han X."/>
            <person name="Huang E."/>
            <person name="Gao Y."/>
            <person name="Liu J."/>
            <person name="Shao H."/>
            <person name="Ye R."/>
            <person name="Li L."/>
            <person name="Wei W."/>
            <person name="Wang X."/>
            <person name="Wang C."/>
            <person name="Huo Q."/>
            <person name="Li W."/>
            <person name="Guo W."/>
            <person name="Chen H."/>
            <person name="Chen S."/>
            <person name="Zhou L."/>
            <person name="Zhou L."/>
            <person name="Ni X."/>
            <person name="Tian J."/>
            <person name="Zhou Y."/>
            <person name="Sheng Y."/>
            <person name="Liu T."/>
            <person name="Pan Y."/>
            <person name="Xia L."/>
            <person name="Li J."/>
            <person name="Zhao F."/>
            <person name="Cao W."/>
        </authorList>
    </citation>
    <scope>NUCLEOTIDE SEQUENCE</scope>
    <source>
        <strain evidence="2">Rsan-2018</strain>
        <tissue evidence="2">Larvae</tissue>
    </source>
</reference>
<gene>
    <name evidence="2" type="ORF">HPB52_024025</name>
</gene>
<name>A0A9D4PT14_RHISA</name>
<reference evidence="2" key="1">
    <citation type="journal article" date="2020" name="Cell">
        <title>Large-Scale Comparative Analyses of Tick Genomes Elucidate Their Genetic Diversity and Vector Capacities.</title>
        <authorList>
            <consortium name="Tick Genome and Microbiome Consortium (TIGMIC)"/>
            <person name="Jia N."/>
            <person name="Wang J."/>
            <person name="Shi W."/>
            <person name="Du L."/>
            <person name="Sun Y."/>
            <person name="Zhan W."/>
            <person name="Jiang J.F."/>
            <person name="Wang Q."/>
            <person name="Zhang B."/>
            <person name="Ji P."/>
            <person name="Bell-Sakyi L."/>
            <person name="Cui X.M."/>
            <person name="Yuan T.T."/>
            <person name="Jiang B.G."/>
            <person name="Yang W.F."/>
            <person name="Lam T.T."/>
            <person name="Chang Q.C."/>
            <person name="Ding S.J."/>
            <person name="Wang X.J."/>
            <person name="Zhu J.G."/>
            <person name="Ruan X.D."/>
            <person name="Zhao L."/>
            <person name="Wei J.T."/>
            <person name="Ye R.Z."/>
            <person name="Que T.C."/>
            <person name="Du C.H."/>
            <person name="Zhou Y.H."/>
            <person name="Cheng J.X."/>
            <person name="Dai P.F."/>
            <person name="Guo W.B."/>
            <person name="Han X.H."/>
            <person name="Huang E.J."/>
            <person name="Li L.F."/>
            <person name="Wei W."/>
            <person name="Gao Y.C."/>
            <person name="Liu J.Z."/>
            <person name="Shao H.Z."/>
            <person name="Wang X."/>
            <person name="Wang C.C."/>
            <person name="Yang T.C."/>
            <person name="Huo Q.B."/>
            <person name="Li W."/>
            <person name="Chen H.Y."/>
            <person name="Chen S.E."/>
            <person name="Zhou L.G."/>
            <person name="Ni X.B."/>
            <person name="Tian J.H."/>
            <person name="Sheng Y."/>
            <person name="Liu T."/>
            <person name="Pan Y.S."/>
            <person name="Xia L.Y."/>
            <person name="Li J."/>
            <person name="Zhao F."/>
            <person name="Cao W.C."/>
        </authorList>
    </citation>
    <scope>NUCLEOTIDE SEQUENCE</scope>
    <source>
        <strain evidence="2">Rsan-2018</strain>
    </source>
</reference>
<keyword evidence="3" id="KW-1185">Reference proteome</keyword>
<evidence type="ECO:0000256" key="1">
    <source>
        <dbReference type="SAM" id="MobiDB-lite"/>
    </source>
</evidence>
<dbReference type="EMBL" id="JABSTV010001251">
    <property type="protein sequence ID" value="KAH7952571.1"/>
    <property type="molecule type" value="Genomic_DNA"/>
</dbReference>
<accession>A0A9D4PT14</accession>
<dbReference type="Proteomes" id="UP000821837">
    <property type="component" value="Chromosome 5"/>
</dbReference>
<protein>
    <submittedName>
        <fullName evidence="2">Uncharacterized protein</fullName>
    </submittedName>
</protein>
<feature type="compositionally biased region" description="Low complexity" evidence="1">
    <location>
        <begin position="163"/>
        <end position="180"/>
    </location>
</feature>
<evidence type="ECO:0000313" key="2">
    <source>
        <dbReference type="EMBL" id="KAH7952571.1"/>
    </source>
</evidence>
<dbReference type="VEuPathDB" id="VectorBase:RSAN_025842"/>
<feature type="region of interest" description="Disordered" evidence="1">
    <location>
        <begin position="163"/>
        <end position="186"/>
    </location>
</feature>